<gene>
    <name evidence="9" type="primary">map2</name>
    <name evidence="6" type="synonym">map</name>
    <name evidence="9" type="ORF">CLPA_c36530</name>
    <name evidence="10" type="ORF">CP6013_03536</name>
</gene>
<feature type="binding site" evidence="6">
    <location>
        <position position="233"/>
    </location>
    <ligand>
        <name>a divalent metal cation</name>
        <dbReference type="ChEBI" id="CHEBI:60240"/>
        <label>2</label>
        <note>catalytic</note>
    </ligand>
</feature>
<feature type="binding site" evidence="6">
    <location>
        <position position="233"/>
    </location>
    <ligand>
        <name>a divalent metal cation</name>
        <dbReference type="ChEBI" id="CHEBI:60240"/>
        <label>1</label>
    </ligand>
</feature>
<keyword evidence="4 6" id="KW-0479">Metal-binding</keyword>
<feature type="binding site" evidence="6">
    <location>
        <position position="95"/>
    </location>
    <ligand>
        <name>a divalent metal cation</name>
        <dbReference type="ChEBI" id="CHEBI:60240"/>
        <label>1</label>
    </ligand>
</feature>
<dbReference type="KEGG" id="cpae:CPAST_c36530"/>
<reference evidence="9 12" key="1">
    <citation type="journal article" date="2015" name="Genome Announc.">
        <title>Complete Genome Sequence of the Nitrogen-Fixing and Solvent-Producing Clostridium pasteurianum DSM 525.</title>
        <authorList>
            <person name="Poehlein A."/>
            <person name="Grosse-Honebrink A."/>
            <person name="Zhang Y."/>
            <person name="Minton N.P."/>
            <person name="Daniel R."/>
        </authorList>
    </citation>
    <scope>NUCLEOTIDE SEQUENCE [LARGE SCALE GENOMIC DNA]</scope>
    <source>
        <strain evidence="9">DSM 525</strain>
        <strain evidence="12">DSM 525 / ATCC 6013</strain>
    </source>
</reference>
<sequence length="252" mass="27778">MIIIKNDKEIDYMRRAGNIVEEALLKIEEVIKPGITTADLDKVAEDFIISCSAIPSFKGYYGFPASICTSINEEVVHGIPSRDRVLHEGDIISIDCGAIFNGYQGDAARTFPVGKVSDKAKDLINITRNSFFKGVEKAVVGNRLSDISSAIQTYVESFGYSIVRDYVGHGIGKDMHEEPEVPNFGRPNRGPKLLHGMVLAIEPMVNVGEYYVSVKSNNWTVVTEDGSLSSHYENTVAILDDGPEILTFSQQR</sequence>
<evidence type="ECO:0000256" key="6">
    <source>
        <dbReference type="HAMAP-Rule" id="MF_01974"/>
    </source>
</evidence>
<dbReference type="InterPro" id="IPR036005">
    <property type="entry name" value="Creatinase/aminopeptidase-like"/>
</dbReference>
<keyword evidence="2 6" id="KW-0031">Aminopeptidase</keyword>
<dbReference type="AlphaFoldDB" id="A0A0H3J8C4"/>
<evidence type="ECO:0000256" key="5">
    <source>
        <dbReference type="ARBA" id="ARBA00022801"/>
    </source>
</evidence>
<dbReference type="GO" id="GO:0006508">
    <property type="term" value="P:proteolysis"/>
    <property type="evidence" value="ECO:0007669"/>
    <property type="project" value="UniProtKB-KW"/>
</dbReference>
<dbReference type="PROSITE" id="PS00680">
    <property type="entry name" value="MAP_1"/>
    <property type="match status" value="1"/>
</dbReference>
<evidence type="ECO:0000256" key="2">
    <source>
        <dbReference type="ARBA" id="ARBA00022438"/>
    </source>
</evidence>
<evidence type="ECO:0000313" key="10">
    <source>
        <dbReference type="EMBL" id="KRU14278.1"/>
    </source>
</evidence>
<dbReference type="GO" id="GO:0070006">
    <property type="term" value="F:metalloaminopeptidase activity"/>
    <property type="evidence" value="ECO:0007669"/>
    <property type="project" value="UniProtKB-UniRule"/>
</dbReference>
<dbReference type="Pfam" id="PF00557">
    <property type="entry name" value="Peptidase_M24"/>
    <property type="match status" value="1"/>
</dbReference>
<feature type="binding site" evidence="6">
    <location>
        <position position="77"/>
    </location>
    <ligand>
        <name>substrate</name>
    </ligand>
</feature>
<evidence type="ECO:0000313" key="9">
    <source>
        <dbReference type="EMBL" id="AJA53697.1"/>
    </source>
</evidence>
<proteinExistence type="inferred from homology"/>
<dbReference type="GO" id="GO:0046872">
    <property type="term" value="F:metal ion binding"/>
    <property type="evidence" value="ECO:0007669"/>
    <property type="project" value="UniProtKB-UniRule"/>
</dbReference>
<dbReference type="EC" id="3.4.11.18" evidence="6 7"/>
<organism evidence="9 12">
    <name type="scientific">Clostridium pasteurianum DSM 525 = ATCC 6013</name>
    <dbReference type="NCBI Taxonomy" id="1262449"/>
    <lineage>
        <taxon>Bacteria</taxon>
        <taxon>Bacillati</taxon>
        <taxon>Bacillota</taxon>
        <taxon>Clostridia</taxon>
        <taxon>Eubacteriales</taxon>
        <taxon>Clostridiaceae</taxon>
        <taxon>Clostridium</taxon>
    </lineage>
</organism>
<evidence type="ECO:0000256" key="3">
    <source>
        <dbReference type="ARBA" id="ARBA00022670"/>
    </source>
</evidence>
<feature type="domain" description="Peptidase M24" evidence="8">
    <location>
        <begin position="12"/>
        <end position="224"/>
    </location>
</feature>
<evidence type="ECO:0000313" key="11">
    <source>
        <dbReference type="Proteomes" id="UP000028042"/>
    </source>
</evidence>
<evidence type="ECO:0000256" key="1">
    <source>
        <dbReference type="ARBA" id="ARBA00002521"/>
    </source>
</evidence>
<protein>
    <recommendedName>
        <fullName evidence="6 7">Methionine aminopeptidase</fullName>
        <shortName evidence="6">MAP</shortName>
        <shortName evidence="6">MetAP</shortName>
        <ecNumber evidence="6 7">3.4.11.18</ecNumber>
    </recommendedName>
    <alternativeName>
        <fullName evidence="6">Peptidase M</fullName>
    </alternativeName>
</protein>
<dbReference type="KEGG" id="cpat:CLPA_c36530"/>
<feature type="binding site" evidence="6">
    <location>
        <position position="202"/>
    </location>
    <ligand>
        <name>a divalent metal cation</name>
        <dbReference type="ChEBI" id="CHEBI:60240"/>
        <label>2</label>
        <note>catalytic</note>
    </ligand>
</feature>
<dbReference type="PATRIC" id="fig|1262449.3.peg.3906"/>
<dbReference type="PANTHER" id="PTHR43330:SF27">
    <property type="entry name" value="METHIONINE AMINOPEPTIDASE"/>
    <property type="match status" value="1"/>
</dbReference>
<dbReference type="PRINTS" id="PR00599">
    <property type="entry name" value="MAPEPTIDASE"/>
</dbReference>
<comment type="cofactor">
    <cofactor evidence="6">
        <name>Co(2+)</name>
        <dbReference type="ChEBI" id="CHEBI:48828"/>
    </cofactor>
    <cofactor evidence="6">
        <name>Zn(2+)</name>
        <dbReference type="ChEBI" id="CHEBI:29105"/>
    </cofactor>
    <cofactor evidence="6">
        <name>Mn(2+)</name>
        <dbReference type="ChEBI" id="CHEBI:29035"/>
    </cofactor>
    <cofactor evidence="6">
        <name>Fe(2+)</name>
        <dbReference type="ChEBI" id="CHEBI:29033"/>
    </cofactor>
    <text evidence="6">Binds 2 divalent metal cations per subunit. Has a high-affinity and a low affinity metal-binding site. The true nature of the physiological cofactor is under debate. The enzyme is active with cobalt, zinc, manganese or divalent iron ions. Most likely, methionine aminopeptidases function as mononuclear Fe(2+)-metalloproteases under physiological conditions, and the catalytically relevant metal-binding site has been assigned to the histidine-containing high-affinity site.</text>
</comment>
<dbReference type="NCBIfam" id="TIGR00500">
    <property type="entry name" value="met_pdase_I"/>
    <property type="match status" value="1"/>
</dbReference>
<comment type="function">
    <text evidence="1 6">Removes the N-terminal methionine from nascent proteins. The N-terminal methionine is often cleaved when the second residue in the primary sequence is small and uncharged (Met-Ala-, Cys, Gly, Pro, Ser, Thr, or Val). Requires deformylation of the N(alpha)-formylated initiator methionine before it can be hydrolyzed.</text>
</comment>
<dbReference type="EMBL" id="JPGY02000001">
    <property type="protein sequence ID" value="KRU14278.1"/>
    <property type="molecule type" value="Genomic_DNA"/>
</dbReference>
<feature type="binding site" evidence="6">
    <location>
        <position position="169"/>
    </location>
    <ligand>
        <name>a divalent metal cation</name>
        <dbReference type="ChEBI" id="CHEBI:60240"/>
        <label>2</label>
        <note>catalytic</note>
    </ligand>
</feature>
<dbReference type="Proteomes" id="UP000030905">
    <property type="component" value="Chromosome"/>
</dbReference>
<evidence type="ECO:0000256" key="7">
    <source>
        <dbReference type="RuleBase" id="RU003653"/>
    </source>
</evidence>
<reference evidence="10 11" key="3">
    <citation type="journal article" name="Genome Announc.">
        <title>Improved Draft Genome Sequence of Clostridium pasteurianum Strain ATCC 6013 (DSM 525) Using a Hybrid Next-Generation Sequencing Approach.</title>
        <authorList>
            <person name="Pyne M.E."/>
            <person name="Utturkar S."/>
            <person name="Brown S.D."/>
            <person name="Moo-Young M."/>
            <person name="Chung D.A."/>
            <person name="Chou C.P."/>
        </authorList>
    </citation>
    <scope>NUCLEOTIDE SEQUENCE [LARGE SCALE GENOMIC DNA]</scope>
    <source>
        <strain evidence="10 11">ATCC 6013</strain>
    </source>
</reference>
<dbReference type="GO" id="GO:0005829">
    <property type="term" value="C:cytosol"/>
    <property type="evidence" value="ECO:0007669"/>
    <property type="project" value="TreeGrafter"/>
</dbReference>
<dbReference type="GO" id="GO:0004239">
    <property type="term" value="F:initiator methionyl aminopeptidase activity"/>
    <property type="evidence" value="ECO:0007669"/>
    <property type="project" value="UniProtKB-UniRule"/>
</dbReference>
<feature type="binding site" evidence="6">
    <location>
        <position position="106"/>
    </location>
    <ligand>
        <name>a divalent metal cation</name>
        <dbReference type="ChEBI" id="CHEBI:60240"/>
        <label>2</label>
        <note>catalytic</note>
    </ligand>
</feature>
<comment type="subunit">
    <text evidence="6">Monomer.</text>
</comment>
<dbReference type="SUPFAM" id="SSF55920">
    <property type="entry name" value="Creatinase/aminopeptidase"/>
    <property type="match status" value="1"/>
</dbReference>
<dbReference type="CDD" id="cd01086">
    <property type="entry name" value="MetAP1"/>
    <property type="match status" value="1"/>
</dbReference>
<feature type="binding site" evidence="6">
    <location>
        <position position="106"/>
    </location>
    <ligand>
        <name>a divalent metal cation</name>
        <dbReference type="ChEBI" id="CHEBI:60240"/>
        <label>1</label>
    </ligand>
</feature>
<dbReference type="HAMAP" id="MF_01974">
    <property type="entry name" value="MetAP_1"/>
    <property type="match status" value="1"/>
</dbReference>
<feature type="binding site" evidence="6">
    <location>
        <position position="176"/>
    </location>
    <ligand>
        <name>substrate</name>
    </ligand>
</feature>
<keyword evidence="3 6" id="KW-0645">Protease</keyword>
<evidence type="ECO:0000259" key="8">
    <source>
        <dbReference type="Pfam" id="PF00557"/>
    </source>
</evidence>
<dbReference type="RefSeq" id="WP_003448025.1">
    <property type="nucleotide sequence ID" value="NZ_ANZB01000019.1"/>
</dbReference>
<keyword evidence="12" id="KW-1185">Reference proteome</keyword>
<dbReference type="eggNOG" id="COG0024">
    <property type="taxonomic scope" value="Bacteria"/>
</dbReference>
<comment type="catalytic activity">
    <reaction evidence="6 7">
        <text>Release of N-terminal amino acids, preferentially methionine, from peptides and arylamides.</text>
        <dbReference type="EC" id="3.4.11.18"/>
    </reaction>
</comment>
<name>A0A0H3J8C4_CLOPA</name>
<dbReference type="GeneID" id="93075746"/>
<dbReference type="PANTHER" id="PTHR43330">
    <property type="entry name" value="METHIONINE AMINOPEPTIDASE"/>
    <property type="match status" value="1"/>
</dbReference>
<dbReference type="Proteomes" id="UP000028042">
    <property type="component" value="Unassembled WGS sequence"/>
</dbReference>
<reference evidence="10" key="2">
    <citation type="submission" date="2015-10" db="EMBL/GenBank/DDBJ databases">
        <title>Improved Draft Genome Sequence of Clostridium pasteurianum Strain ATCC 6013 (DSM 525) Using a Hybrid Next-Generation Sequencing Approach.</title>
        <authorList>
            <person name="Pyne M.E."/>
            <person name="Utturkar S.M."/>
            <person name="Brown S.D."/>
            <person name="Moo-Young M."/>
            <person name="Chung D.A."/>
            <person name="Chou P.C."/>
        </authorList>
    </citation>
    <scope>NUCLEOTIDE SEQUENCE</scope>
    <source>
        <strain evidence="10">ATCC 6013</strain>
    </source>
</reference>
<keyword evidence="5 6" id="KW-0378">Hydrolase</keyword>
<dbReference type="InterPro" id="IPR000994">
    <property type="entry name" value="Pept_M24"/>
</dbReference>
<comment type="similarity">
    <text evidence="6">Belongs to the peptidase M24A family. Methionine aminopeptidase type 1 subfamily.</text>
</comment>
<evidence type="ECO:0000256" key="4">
    <source>
        <dbReference type="ARBA" id="ARBA00022723"/>
    </source>
</evidence>
<dbReference type="InterPro" id="IPR001714">
    <property type="entry name" value="Pept_M24_MAP"/>
</dbReference>
<dbReference type="InterPro" id="IPR002467">
    <property type="entry name" value="Pept_M24A_MAP1"/>
</dbReference>
<accession>A0A0H3J8C4</accession>
<dbReference type="EMBL" id="CP009268">
    <property type="protein sequence ID" value="AJA53697.1"/>
    <property type="molecule type" value="Genomic_DNA"/>
</dbReference>
<evidence type="ECO:0000313" key="12">
    <source>
        <dbReference type="Proteomes" id="UP000030905"/>
    </source>
</evidence>
<dbReference type="Gene3D" id="3.90.230.10">
    <property type="entry name" value="Creatinase/methionine aminopeptidase superfamily"/>
    <property type="match status" value="1"/>
</dbReference>